<evidence type="ECO:0000313" key="3">
    <source>
        <dbReference type="Proteomes" id="UP000554235"/>
    </source>
</evidence>
<reference evidence="2 3" key="1">
    <citation type="submission" date="2020-01" db="EMBL/GenBank/DDBJ databases">
        <title>Identification and distribution of gene clusters putatively required for synthesis of sphingolipid metabolism inhibitors in phylogenetically diverse species of the filamentous fungus Fusarium.</title>
        <authorList>
            <person name="Kim H.-S."/>
            <person name="Busman M."/>
            <person name="Brown D.W."/>
            <person name="Divon H."/>
            <person name="Uhlig S."/>
            <person name="Proctor R.H."/>
        </authorList>
    </citation>
    <scope>NUCLEOTIDE SEQUENCE [LARGE SCALE GENOMIC DNA]</scope>
    <source>
        <strain evidence="2 3">NRRL 20459</strain>
    </source>
</reference>
<feature type="compositionally biased region" description="Low complexity" evidence="1">
    <location>
        <begin position="33"/>
        <end position="46"/>
    </location>
</feature>
<accession>A0A8H4P0Z8</accession>
<gene>
    <name evidence="2" type="ORF">FALBO_14721</name>
</gene>
<evidence type="ECO:0000313" key="2">
    <source>
        <dbReference type="EMBL" id="KAF4458534.1"/>
    </source>
</evidence>
<protein>
    <submittedName>
        <fullName evidence="2">Major facilitator superfamily transporter</fullName>
    </submittedName>
</protein>
<comment type="caution">
    <text evidence="2">The sequence shown here is derived from an EMBL/GenBank/DDBJ whole genome shotgun (WGS) entry which is preliminary data.</text>
</comment>
<dbReference type="AlphaFoldDB" id="A0A8H4P0Z8"/>
<proteinExistence type="predicted"/>
<dbReference type="EMBL" id="JAADYS010002432">
    <property type="protein sequence ID" value="KAF4458534.1"/>
    <property type="molecule type" value="Genomic_DNA"/>
</dbReference>
<dbReference type="OrthoDB" id="1935484at2759"/>
<organism evidence="2 3">
    <name type="scientific">Fusarium albosuccineum</name>
    <dbReference type="NCBI Taxonomy" id="1237068"/>
    <lineage>
        <taxon>Eukaryota</taxon>
        <taxon>Fungi</taxon>
        <taxon>Dikarya</taxon>
        <taxon>Ascomycota</taxon>
        <taxon>Pezizomycotina</taxon>
        <taxon>Sordariomycetes</taxon>
        <taxon>Hypocreomycetidae</taxon>
        <taxon>Hypocreales</taxon>
        <taxon>Nectriaceae</taxon>
        <taxon>Fusarium</taxon>
        <taxon>Fusarium decemcellulare species complex</taxon>
    </lineage>
</organism>
<dbReference type="Proteomes" id="UP000554235">
    <property type="component" value="Unassembled WGS sequence"/>
</dbReference>
<evidence type="ECO:0000256" key="1">
    <source>
        <dbReference type="SAM" id="MobiDB-lite"/>
    </source>
</evidence>
<sequence length="129" mass="14278">MSAQKPTDAPAPGGSVAASEHGSIKSKGKDGIASSSDSATATPALAKTEGRMEAALGDAILRFLRIRKTPKNEQFDPDAIATQPSIWDSENIEEYKTLYIHSQWENWSAFDPNFRRTWREENAVRRKVD</sequence>
<feature type="region of interest" description="Disordered" evidence="1">
    <location>
        <begin position="1"/>
        <end position="47"/>
    </location>
</feature>
<name>A0A8H4P0Z8_9HYPO</name>
<keyword evidence="3" id="KW-1185">Reference proteome</keyword>